<organism evidence="3 4">
    <name type="scientific">Salmonella enterica I</name>
    <dbReference type="NCBI Taxonomy" id="59201"/>
    <lineage>
        <taxon>Bacteria</taxon>
        <taxon>Pseudomonadati</taxon>
        <taxon>Pseudomonadota</taxon>
        <taxon>Gammaproteobacteria</taxon>
        <taxon>Enterobacterales</taxon>
        <taxon>Enterobacteriaceae</taxon>
        <taxon>Salmonella</taxon>
    </lineage>
</organism>
<feature type="domain" description="2Fe-2S ferredoxin-type" evidence="1">
    <location>
        <begin position="3"/>
        <end position="89"/>
    </location>
</feature>
<dbReference type="InterPro" id="IPR036010">
    <property type="entry name" value="2Fe-2S_ferredoxin-like_sf"/>
</dbReference>
<reference evidence="3 4" key="1">
    <citation type="submission" date="2018-12" db="EMBL/GenBank/DDBJ databases">
        <authorList>
            <consortium name="Pathogen Informatics"/>
        </authorList>
    </citation>
    <scope>NUCLEOTIDE SEQUENCE [LARGE SCALE GENOMIC DNA]</scope>
    <source>
        <strain evidence="3 4">NCTC129</strain>
    </source>
</reference>
<dbReference type="CDD" id="cd00207">
    <property type="entry name" value="fer2"/>
    <property type="match status" value="1"/>
</dbReference>
<dbReference type="AlphaFoldDB" id="A0A447N849"/>
<gene>
    <name evidence="3" type="primary">ascD</name>
    <name evidence="3" type="ORF">NCTC129_05772</name>
</gene>
<dbReference type="Pfam" id="PF00111">
    <property type="entry name" value="Fer2"/>
    <property type="match status" value="1"/>
</dbReference>
<protein>
    <submittedName>
        <fullName evidence="3">CDP-6-deoxy-delta-3,4-glucoseen reductase</fullName>
        <ecNumber evidence="3">1.17.1.-</ecNumber>
    </submittedName>
</protein>
<dbReference type="InterPro" id="IPR006058">
    <property type="entry name" value="2Fe2S_fd_BS"/>
</dbReference>
<dbReference type="InterPro" id="IPR050415">
    <property type="entry name" value="MRET"/>
</dbReference>
<dbReference type="InterPro" id="IPR001041">
    <property type="entry name" value="2Fe-2S_ferredoxin-type"/>
</dbReference>
<dbReference type="EMBL" id="LR134140">
    <property type="protein sequence ID" value="VDZ99460.1"/>
    <property type="molecule type" value="Genomic_DNA"/>
</dbReference>
<dbReference type="SUPFAM" id="SSF54292">
    <property type="entry name" value="2Fe-2S ferredoxin-like"/>
    <property type="match status" value="1"/>
</dbReference>
<dbReference type="CDD" id="cd06189">
    <property type="entry name" value="flavin_oxioreductase"/>
    <property type="match status" value="1"/>
</dbReference>
<dbReference type="Pfam" id="PF00970">
    <property type="entry name" value="FAD_binding_6"/>
    <property type="match status" value="1"/>
</dbReference>
<evidence type="ECO:0000313" key="3">
    <source>
        <dbReference type="EMBL" id="VDZ99460.1"/>
    </source>
</evidence>
<dbReference type="PANTHER" id="PTHR47354">
    <property type="entry name" value="NADH OXIDOREDUCTASE HCR"/>
    <property type="match status" value="1"/>
</dbReference>
<dbReference type="InterPro" id="IPR008333">
    <property type="entry name" value="Cbr1-like_FAD-bd_dom"/>
</dbReference>
<dbReference type="Gene3D" id="3.10.20.30">
    <property type="match status" value="1"/>
</dbReference>
<dbReference type="PROSITE" id="PS00197">
    <property type="entry name" value="2FE2S_FER_1"/>
    <property type="match status" value="1"/>
</dbReference>
<dbReference type="EC" id="1.17.1.-" evidence="3"/>
<dbReference type="InterPro" id="IPR001433">
    <property type="entry name" value="OxRdtase_FAD/NAD-bd"/>
</dbReference>
<dbReference type="Proteomes" id="UP000282086">
    <property type="component" value="Chromosome"/>
</dbReference>
<dbReference type="PANTHER" id="PTHR47354:SF5">
    <property type="entry name" value="PROTEIN RFBI"/>
    <property type="match status" value="1"/>
</dbReference>
<dbReference type="GO" id="GO:0051537">
    <property type="term" value="F:2 iron, 2 sulfur cluster binding"/>
    <property type="evidence" value="ECO:0007669"/>
    <property type="project" value="InterPro"/>
</dbReference>
<dbReference type="InterPro" id="IPR017927">
    <property type="entry name" value="FAD-bd_FR_type"/>
</dbReference>
<dbReference type="PROSITE" id="PS51384">
    <property type="entry name" value="FAD_FR"/>
    <property type="match status" value="1"/>
</dbReference>
<dbReference type="Pfam" id="PF00175">
    <property type="entry name" value="NAD_binding_1"/>
    <property type="match status" value="1"/>
</dbReference>
<evidence type="ECO:0000259" key="1">
    <source>
        <dbReference type="PROSITE" id="PS51085"/>
    </source>
</evidence>
<evidence type="ECO:0000313" key="4">
    <source>
        <dbReference type="Proteomes" id="UP000282086"/>
    </source>
</evidence>
<sequence length="279" mass="30612">MSHIIKIFPSNIEFSGREDESILDAALSAGIHLEHSCKAGDCGICESDLLAGEVVDSKGNIFGQGDKILTCCCKPKTALELNAHFFPELAGQTKKIVPCKVNSAVLVSGDVMTLKLRTPPTAKIGFLPGQYINLHYKGVTRSYSIANSDESNGIELHVRNVPNGQMSSLIFGELQENTLMRIEGPCGTFFIRESDRPIIFLAGGTGFAPVKSMVEHLIQGKCRREIYIYWGMQDSKDFYSALPQQWSEQYDNVHYIPVVSGDDAEWGGEKGICPSCRDG</sequence>
<dbReference type="PRINTS" id="PR00410">
    <property type="entry name" value="PHEHYDRXLASE"/>
</dbReference>
<proteinExistence type="predicted"/>
<keyword evidence="3" id="KW-0560">Oxidoreductase</keyword>
<dbReference type="InterPro" id="IPR017938">
    <property type="entry name" value="Riboflavin_synthase-like_b-brl"/>
</dbReference>
<dbReference type="InterPro" id="IPR012675">
    <property type="entry name" value="Beta-grasp_dom_sf"/>
</dbReference>
<dbReference type="GO" id="GO:0016491">
    <property type="term" value="F:oxidoreductase activity"/>
    <property type="evidence" value="ECO:0007669"/>
    <property type="project" value="UniProtKB-KW"/>
</dbReference>
<dbReference type="SUPFAM" id="SSF63380">
    <property type="entry name" value="Riboflavin synthase domain-like"/>
    <property type="match status" value="1"/>
</dbReference>
<dbReference type="SUPFAM" id="SSF52343">
    <property type="entry name" value="Ferredoxin reductase-like, C-terminal NADP-linked domain"/>
    <property type="match status" value="1"/>
</dbReference>
<dbReference type="Gene3D" id="2.40.30.10">
    <property type="entry name" value="Translation factors"/>
    <property type="match status" value="1"/>
</dbReference>
<accession>A0A447N849</accession>
<evidence type="ECO:0000259" key="2">
    <source>
        <dbReference type="PROSITE" id="PS51384"/>
    </source>
</evidence>
<dbReference type="Gene3D" id="3.40.50.80">
    <property type="entry name" value="Nucleotide-binding domain of ferredoxin-NADP reductase (FNR) module"/>
    <property type="match status" value="1"/>
</dbReference>
<dbReference type="InterPro" id="IPR039261">
    <property type="entry name" value="FNR_nucleotide-bd"/>
</dbReference>
<dbReference type="PROSITE" id="PS51085">
    <property type="entry name" value="2FE2S_FER_2"/>
    <property type="match status" value="1"/>
</dbReference>
<feature type="domain" description="FAD-binding FR-type" evidence="2">
    <location>
        <begin position="94"/>
        <end position="192"/>
    </location>
</feature>
<name>A0A447N849_SALET</name>